<feature type="compositionally biased region" description="Polar residues" evidence="1">
    <location>
        <begin position="369"/>
        <end position="380"/>
    </location>
</feature>
<dbReference type="InParanoid" id="T1ES52"/>
<evidence type="ECO:0000313" key="4">
    <source>
        <dbReference type="Proteomes" id="UP000015101"/>
    </source>
</evidence>
<dbReference type="CTD" id="20199402"/>
<accession>T1ES52</accession>
<dbReference type="RefSeq" id="XP_009020121.1">
    <property type="nucleotide sequence ID" value="XM_009021873.1"/>
</dbReference>
<evidence type="ECO:0000313" key="2">
    <source>
        <dbReference type="EMBL" id="ESO02713.1"/>
    </source>
</evidence>
<dbReference type="OMA" id="PDIMQIV"/>
<dbReference type="GeneID" id="20199402"/>
<protein>
    <submittedName>
        <fullName evidence="2 3">Uncharacterized protein</fullName>
    </submittedName>
</protein>
<gene>
    <name evidence="3" type="primary">20199402</name>
    <name evidence="2" type="ORF">HELRODRAFT_162005</name>
</gene>
<dbReference type="Proteomes" id="UP000015101">
    <property type="component" value="Unassembled WGS sequence"/>
</dbReference>
<dbReference type="HOGENOM" id="CLU_580434_0_0_1"/>
<dbReference type="KEGG" id="hro:HELRODRAFT_162005"/>
<feature type="compositionally biased region" description="Low complexity" evidence="1">
    <location>
        <begin position="401"/>
        <end position="420"/>
    </location>
</feature>
<dbReference type="EMBL" id="KB096742">
    <property type="protein sequence ID" value="ESO02713.1"/>
    <property type="molecule type" value="Genomic_DNA"/>
</dbReference>
<evidence type="ECO:0000256" key="1">
    <source>
        <dbReference type="SAM" id="MobiDB-lite"/>
    </source>
</evidence>
<feature type="compositionally biased region" description="Low complexity" evidence="1">
    <location>
        <begin position="353"/>
        <end position="368"/>
    </location>
</feature>
<organism evidence="3 4">
    <name type="scientific">Helobdella robusta</name>
    <name type="common">Californian leech</name>
    <dbReference type="NCBI Taxonomy" id="6412"/>
    <lineage>
        <taxon>Eukaryota</taxon>
        <taxon>Metazoa</taxon>
        <taxon>Spiralia</taxon>
        <taxon>Lophotrochozoa</taxon>
        <taxon>Annelida</taxon>
        <taxon>Clitellata</taxon>
        <taxon>Hirudinea</taxon>
        <taxon>Rhynchobdellida</taxon>
        <taxon>Glossiphoniidae</taxon>
        <taxon>Helobdella</taxon>
    </lineage>
</organism>
<proteinExistence type="predicted"/>
<dbReference type="EnsemblMetazoa" id="HelroT162005">
    <property type="protein sequence ID" value="HelroP162005"/>
    <property type="gene ID" value="HelroG162005"/>
</dbReference>
<feature type="compositionally biased region" description="Polar residues" evidence="1">
    <location>
        <begin position="389"/>
        <end position="400"/>
    </location>
</feature>
<sequence>MSSTSKVTFKTMDYFKFRKYVIDGNRDDTSCCSKEVTSLMSAVQTLNLRDDEFDASDRGRFDEISTCYKQILQCRRVDSIDVRLKSGWWGEQKSGLSVGKIKPAMLLEILVAKTRDWLSRHNDGCHDNDDSINKNIEKSGMYVLKHREKSCFQIVQKCDQSVFGQCAEFFKTAFDGSAHSAIGSLLVVSLVNDWDFYFINTPDKRPDIMQIVENDLILKHDSLWPHGLNSTFIIQSPFDIHHFRLSCIRHQWPPEKKIKNIKVPPLDVNQLVTSTSEKSTAKLSGSNSNGNVTSVQHTSNLSAVSNVKETTPQRPASAKSCPAKPTNISSHATKTPQRPSTAFKGPATNSNDKSPSPVKSPSKQPIPSARSSKALSTSNTKDLKKLKQTSEAVASLTVTDSNPNISTSNNSNEDSPNSNNVPIKENYQPSDENDKTTIATVDDVPTDESQPLKRSNTFTRLDNEELYNEPA</sequence>
<dbReference type="EMBL" id="AMQM01000992">
    <property type="status" value="NOT_ANNOTATED_CDS"/>
    <property type="molecule type" value="Genomic_DNA"/>
</dbReference>
<reference evidence="4" key="1">
    <citation type="submission" date="2012-12" db="EMBL/GenBank/DDBJ databases">
        <authorList>
            <person name="Hellsten U."/>
            <person name="Grimwood J."/>
            <person name="Chapman J.A."/>
            <person name="Shapiro H."/>
            <person name="Aerts A."/>
            <person name="Otillar R.P."/>
            <person name="Terry A.Y."/>
            <person name="Boore J.L."/>
            <person name="Simakov O."/>
            <person name="Marletaz F."/>
            <person name="Cho S.-J."/>
            <person name="Edsinger-Gonzales E."/>
            <person name="Havlak P."/>
            <person name="Kuo D.-H."/>
            <person name="Larsson T."/>
            <person name="Lv J."/>
            <person name="Arendt D."/>
            <person name="Savage R."/>
            <person name="Osoegawa K."/>
            <person name="de Jong P."/>
            <person name="Lindberg D.R."/>
            <person name="Seaver E.C."/>
            <person name="Weisblat D.A."/>
            <person name="Putnam N.H."/>
            <person name="Grigoriev I.V."/>
            <person name="Rokhsar D.S."/>
        </authorList>
    </citation>
    <scope>NUCLEOTIDE SEQUENCE</scope>
</reference>
<feature type="compositionally biased region" description="Polar residues" evidence="1">
    <location>
        <begin position="326"/>
        <end position="340"/>
    </location>
</feature>
<feature type="compositionally biased region" description="Polar residues" evidence="1">
    <location>
        <begin position="447"/>
        <end position="460"/>
    </location>
</feature>
<name>T1ES52_HELRO</name>
<dbReference type="AlphaFoldDB" id="T1ES52"/>
<keyword evidence="4" id="KW-1185">Reference proteome</keyword>
<dbReference type="OrthoDB" id="6280612at2759"/>
<reference evidence="3" key="3">
    <citation type="submission" date="2015-06" db="UniProtKB">
        <authorList>
            <consortium name="EnsemblMetazoa"/>
        </authorList>
    </citation>
    <scope>IDENTIFICATION</scope>
</reference>
<evidence type="ECO:0000313" key="3">
    <source>
        <dbReference type="EnsemblMetazoa" id="HelroP162005"/>
    </source>
</evidence>
<reference evidence="2 4" key="2">
    <citation type="journal article" date="2013" name="Nature">
        <title>Insights into bilaterian evolution from three spiralian genomes.</title>
        <authorList>
            <person name="Simakov O."/>
            <person name="Marletaz F."/>
            <person name="Cho S.J."/>
            <person name="Edsinger-Gonzales E."/>
            <person name="Havlak P."/>
            <person name="Hellsten U."/>
            <person name="Kuo D.H."/>
            <person name="Larsson T."/>
            <person name="Lv J."/>
            <person name="Arendt D."/>
            <person name="Savage R."/>
            <person name="Osoegawa K."/>
            <person name="de Jong P."/>
            <person name="Grimwood J."/>
            <person name="Chapman J.A."/>
            <person name="Shapiro H."/>
            <person name="Aerts A."/>
            <person name="Otillar R.P."/>
            <person name="Terry A.Y."/>
            <person name="Boore J.L."/>
            <person name="Grigoriev I.V."/>
            <person name="Lindberg D.R."/>
            <person name="Seaver E.C."/>
            <person name="Weisblat D.A."/>
            <person name="Putnam N.H."/>
            <person name="Rokhsar D.S."/>
        </authorList>
    </citation>
    <scope>NUCLEOTIDE SEQUENCE</scope>
</reference>
<feature type="compositionally biased region" description="Polar residues" evidence="1">
    <location>
        <begin position="299"/>
        <end position="314"/>
    </location>
</feature>
<feature type="region of interest" description="Disordered" evidence="1">
    <location>
        <begin position="299"/>
        <end position="471"/>
    </location>
</feature>